<evidence type="ECO:0000313" key="3">
    <source>
        <dbReference type="Proteomes" id="UP000273786"/>
    </source>
</evidence>
<proteinExistence type="predicted"/>
<protein>
    <submittedName>
        <fullName evidence="2">Uncharacterized protein</fullName>
    </submittedName>
</protein>
<feature type="transmembrane region" description="Helical" evidence="1">
    <location>
        <begin position="26"/>
        <end position="46"/>
    </location>
</feature>
<keyword evidence="1" id="KW-0812">Transmembrane</keyword>
<accession>A0A3P3G879</accession>
<organism evidence="2 3">
    <name type="scientific">Mesorhizobium tamadayense</name>
    <dbReference type="NCBI Taxonomy" id="425306"/>
    <lineage>
        <taxon>Bacteria</taxon>
        <taxon>Pseudomonadati</taxon>
        <taxon>Pseudomonadota</taxon>
        <taxon>Alphaproteobacteria</taxon>
        <taxon>Hyphomicrobiales</taxon>
        <taxon>Phyllobacteriaceae</taxon>
        <taxon>Mesorhizobium</taxon>
    </lineage>
</organism>
<sequence length="109" mass="12045">MVFLVFSFVAVAILYGLERFYFGRIFRLFAAIFWLFVFQASVLFVGEIILQNHLGQSLPNWVTSLGLAIGAFAYVTIGMTPFAAVIAALGFGTVIAANWFLRKPGENSN</sequence>
<keyword evidence="1" id="KW-0472">Membrane</keyword>
<keyword evidence="3" id="KW-1185">Reference proteome</keyword>
<dbReference type="AlphaFoldDB" id="A0A3P3G879"/>
<dbReference type="OrthoDB" id="8082522at2"/>
<evidence type="ECO:0000313" key="2">
    <source>
        <dbReference type="EMBL" id="RRI06897.1"/>
    </source>
</evidence>
<dbReference type="RefSeq" id="WP_124995747.1">
    <property type="nucleotide sequence ID" value="NZ_RQXT01000002.1"/>
</dbReference>
<gene>
    <name evidence="2" type="ORF">EH240_02010</name>
</gene>
<dbReference type="Proteomes" id="UP000273786">
    <property type="component" value="Unassembled WGS sequence"/>
</dbReference>
<keyword evidence="1" id="KW-1133">Transmembrane helix</keyword>
<evidence type="ECO:0000256" key="1">
    <source>
        <dbReference type="SAM" id="Phobius"/>
    </source>
</evidence>
<comment type="caution">
    <text evidence="2">The sequence shown here is derived from an EMBL/GenBank/DDBJ whole genome shotgun (WGS) entry which is preliminary data.</text>
</comment>
<dbReference type="EMBL" id="RQXT01000002">
    <property type="protein sequence ID" value="RRI06897.1"/>
    <property type="molecule type" value="Genomic_DNA"/>
</dbReference>
<reference evidence="2 3" key="1">
    <citation type="submission" date="2018-11" db="EMBL/GenBank/DDBJ databases">
        <title>the genome of Mesorhizobium tamadayense DSM 28320.</title>
        <authorList>
            <person name="Gao J."/>
        </authorList>
    </citation>
    <scope>NUCLEOTIDE SEQUENCE [LARGE SCALE GENOMIC DNA]</scope>
    <source>
        <strain evidence="2 3">DSM 28320</strain>
    </source>
</reference>
<name>A0A3P3G879_9HYPH</name>